<evidence type="ECO:0000256" key="2">
    <source>
        <dbReference type="SAM" id="Phobius"/>
    </source>
</evidence>
<feature type="domain" description="Acyltransferase 3" evidence="3">
    <location>
        <begin position="25"/>
        <end position="344"/>
    </location>
</feature>
<feature type="transmembrane region" description="Helical" evidence="2">
    <location>
        <begin position="265"/>
        <end position="287"/>
    </location>
</feature>
<dbReference type="EMBL" id="JAVDRD010000009">
    <property type="protein sequence ID" value="MDR6512343.1"/>
    <property type="molecule type" value="Genomic_DNA"/>
</dbReference>
<proteinExistence type="predicted"/>
<keyword evidence="5" id="KW-1185">Reference proteome</keyword>
<organism evidence="4 5">
    <name type="scientific">Novosphingobium capsulatum</name>
    <dbReference type="NCBI Taxonomy" id="13688"/>
    <lineage>
        <taxon>Bacteria</taxon>
        <taxon>Pseudomonadati</taxon>
        <taxon>Pseudomonadota</taxon>
        <taxon>Alphaproteobacteria</taxon>
        <taxon>Sphingomonadales</taxon>
        <taxon>Sphingomonadaceae</taxon>
        <taxon>Novosphingobium</taxon>
    </lineage>
</organism>
<dbReference type="Pfam" id="PF01757">
    <property type="entry name" value="Acyl_transf_3"/>
    <property type="match status" value="1"/>
</dbReference>
<dbReference type="InterPro" id="IPR002656">
    <property type="entry name" value="Acyl_transf_3_dom"/>
</dbReference>
<dbReference type="Proteomes" id="UP001184150">
    <property type="component" value="Unassembled WGS sequence"/>
</dbReference>
<feature type="transmembrane region" description="Helical" evidence="2">
    <location>
        <begin position="149"/>
        <end position="170"/>
    </location>
</feature>
<feature type="transmembrane region" description="Helical" evidence="2">
    <location>
        <begin position="294"/>
        <end position="313"/>
    </location>
</feature>
<evidence type="ECO:0000256" key="1">
    <source>
        <dbReference type="SAM" id="MobiDB-lite"/>
    </source>
</evidence>
<keyword evidence="2" id="KW-0812">Transmembrane</keyword>
<dbReference type="InterPro" id="IPR050879">
    <property type="entry name" value="Acyltransferase_3"/>
</dbReference>
<gene>
    <name evidence="4" type="ORF">J2792_003226</name>
</gene>
<dbReference type="PANTHER" id="PTHR23028">
    <property type="entry name" value="ACETYLTRANSFERASE"/>
    <property type="match status" value="1"/>
</dbReference>
<feature type="transmembrane region" description="Helical" evidence="2">
    <location>
        <begin position="325"/>
        <end position="349"/>
    </location>
</feature>
<keyword evidence="2" id="KW-0472">Membrane</keyword>
<sequence length="387" mass="41861">MTDGARAGARDHGESQHVTQRFGLLDALRGVAALVVLAYHLVQQHSLSALPHAGLAVDFFYTLSGFVIAFAYDAQVRDGRLSRAGFARARARRLYPLLALGTVMGFGVFLGAVFLRHSVSLRDALLALGFALALLPCPLFPQWPTAFPLNMAAWSLAFEAYVNLAYALIARFLSQRVLLGLVGLGAMLALANIAHFGRLMGGTDKADFAFGAARVVYPFFAGILIFRWRRDPARRRPVLAIALCTGLAAALLIVPERMIGLDPAIYDGALALIGFPLLVWLAAAVPLDGRMARAAHWLGLLSYPIYILQGPVLRLGVELGRHAPLPAAALALVQAVAVIAVAWAANRWFDAPVQAWLRRAERRRHTKAAPADQGQAPFPRALRSSRT</sequence>
<feature type="transmembrane region" description="Helical" evidence="2">
    <location>
        <begin position="238"/>
        <end position="259"/>
    </location>
</feature>
<reference evidence="4 5" key="1">
    <citation type="submission" date="2023-07" db="EMBL/GenBank/DDBJ databases">
        <title>Sorghum-associated microbial communities from plants grown in Nebraska, USA.</title>
        <authorList>
            <person name="Schachtman D."/>
        </authorList>
    </citation>
    <scope>NUCLEOTIDE SEQUENCE [LARGE SCALE GENOMIC DNA]</scope>
    <source>
        <strain evidence="4 5">DS1027</strain>
    </source>
</reference>
<evidence type="ECO:0000313" key="4">
    <source>
        <dbReference type="EMBL" id="MDR6512343.1"/>
    </source>
</evidence>
<feature type="transmembrane region" description="Helical" evidence="2">
    <location>
        <begin position="177"/>
        <end position="196"/>
    </location>
</feature>
<feature type="transmembrane region" description="Helical" evidence="2">
    <location>
        <begin position="208"/>
        <end position="226"/>
    </location>
</feature>
<feature type="transmembrane region" description="Helical" evidence="2">
    <location>
        <begin position="54"/>
        <end position="74"/>
    </location>
</feature>
<dbReference type="PANTHER" id="PTHR23028:SF134">
    <property type="entry name" value="PUTATIVE (AFU_ORTHOLOGUE AFUA_4G08520)-RELATED"/>
    <property type="match status" value="1"/>
</dbReference>
<evidence type="ECO:0000259" key="3">
    <source>
        <dbReference type="Pfam" id="PF01757"/>
    </source>
</evidence>
<keyword evidence="2" id="KW-1133">Transmembrane helix</keyword>
<feature type="transmembrane region" description="Helical" evidence="2">
    <location>
        <begin position="22"/>
        <end position="42"/>
    </location>
</feature>
<evidence type="ECO:0000313" key="5">
    <source>
        <dbReference type="Proteomes" id="UP001184150"/>
    </source>
</evidence>
<accession>A0ABU1MPR3</accession>
<dbReference type="RefSeq" id="WP_309805938.1">
    <property type="nucleotide sequence ID" value="NZ_JAVDRD010000009.1"/>
</dbReference>
<name>A0ABU1MPR3_9SPHN</name>
<feature type="transmembrane region" description="Helical" evidence="2">
    <location>
        <begin position="94"/>
        <end position="115"/>
    </location>
</feature>
<feature type="region of interest" description="Disordered" evidence="1">
    <location>
        <begin position="364"/>
        <end position="387"/>
    </location>
</feature>
<protein>
    <submittedName>
        <fullName evidence="4">Peptidoglycan/LPS O-acetylase OafA/YrhL</fullName>
    </submittedName>
</protein>
<comment type="caution">
    <text evidence="4">The sequence shown here is derived from an EMBL/GenBank/DDBJ whole genome shotgun (WGS) entry which is preliminary data.</text>
</comment>